<dbReference type="PROSITE" id="PS50919">
    <property type="entry name" value="MIR"/>
    <property type="match status" value="1"/>
</dbReference>
<dbReference type="PANTHER" id="PTHR46809">
    <property type="entry name" value="STROMAL CELL-DERIVED FACTOR 2-LIKE PROTEIN"/>
    <property type="match status" value="1"/>
</dbReference>
<dbReference type="AlphaFoldDB" id="A0A015LM29"/>
<evidence type="ECO:0000313" key="4">
    <source>
        <dbReference type="EMBL" id="EXX73736.1"/>
    </source>
</evidence>
<evidence type="ECO:0000259" key="3">
    <source>
        <dbReference type="PROSITE" id="PS50919"/>
    </source>
</evidence>
<evidence type="ECO:0000256" key="1">
    <source>
        <dbReference type="ARBA" id="ARBA00022729"/>
    </source>
</evidence>
<organism evidence="4 5">
    <name type="scientific">Rhizophagus irregularis (strain DAOM 197198w)</name>
    <name type="common">Glomus intraradices</name>
    <dbReference type="NCBI Taxonomy" id="1432141"/>
    <lineage>
        <taxon>Eukaryota</taxon>
        <taxon>Fungi</taxon>
        <taxon>Fungi incertae sedis</taxon>
        <taxon>Mucoromycota</taxon>
        <taxon>Glomeromycotina</taxon>
        <taxon>Glomeromycetes</taxon>
        <taxon>Glomerales</taxon>
        <taxon>Glomeraceae</taxon>
        <taxon>Rhizophagus</taxon>
    </lineage>
</organism>
<dbReference type="CDD" id="cd23263">
    <property type="entry name" value="beta-trefoil_MIR"/>
    <property type="match status" value="1"/>
</dbReference>
<proteinExistence type="predicted"/>
<dbReference type="HOGENOM" id="CLU_047744_0_0_1"/>
<sequence>MDCPSKYNGTQNPEEWLKEFRFFCLLRGIHDEHTMLELAMLKIDNTIPIPEEGISSFAELSDHLKDHITYTLQCKVAFEELKNIKYDTEMSVVEFIAKFLSLCDNSLVLNVQDQKTCLIQACPDDISRNVFRNKIKKKTSMHEIIEIFHDTMIEHKGQIRYGSRIALKHVVTGQYLSHGNKHKPDILRSNLSEVFCSGWKRGGNDVWVITAAYGQNKAPGDPISSNSMIQLVHEVTRESLFGDEGQLNLSGAWVWTLTDPRTNWIIQRHSTLYYDSPGYVMDCDIINLRHNLNKMTLKSHEFKNSAGHQEVIIHGDGQEDLHQWQIELVS</sequence>
<reference evidence="4 5" key="1">
    <citation type="submission" date="2014-02" db="EMBL/GenBank/DDBJ databases">
        <title>Single nucleus genome sequencing reveals high similarity among nuclei of an endomycorrhizal fungus.</title>
        <authorList>
            <person name="Lin K."/>
            <person name="Geurts R."/>
            <person name="Zhang Z."/>
            <person name="Limpens E."/>
            <person name="Saunders D.G."/>
            <person name="Mu D."/>
            <person name="Pang E."/>
            <person name="Cao H."/>
            <person name="Cha H."/>
            <person name="Lin T."/>
            <person name="Zhou Q."/>
            <person name="Shang Y."/>
            <person name="Li Y."/>
            <person name="Ivanov S."/>
            <person name="Sharma T."/>
            <person name="Velzen R.V."/>
            <person name="Ruijter N.D."/>
            <person name="Aanen D.K."/>
            <person name="Win J."/>
            <person name="Kamoun S."/>
            <person name="Bisseling T."/>
            <person name="Huang S."/>
        </authorList>
    </citation>
    <scope>NUCLEOTIDE SEQUENCE [LARGE SCALE GENOMIC DNA]</scope>
    <source>
        <strain evidence="5">DAOM197198w</strain>
    </source>
</reference>
<feature type="domain" description="MIR" evidence="3">
    <location>
        <begin position="156"/>
        <end position="212"/>
    </location>
</feature>
<protein>
    <recommendedName>
        <fullName evidence="3">MIR domain-containing protein</fullName>
    </recommendedName>
</protein>
<evidence type="ECO:0000313" key="5">
    <source>
        <dbReference type="Proteomes" id="UP000022910"/>
    </source>
</evidence>
<dbReference type="EMBL" id="JEMT01013777">
    <property type="protein sequence ID" value="EXX73736.1"/>
    <property type="molecule type" value="Genomic_DNA"/>
</dbReference>
<dbReference type="PANTHER" id="PTHR46809:SF2">
    <property type="entry name" value="GH21273P"/>
    <property type="match status" value="1"/>
</dbReference>
<gene>
    <name evidence="4" type="ORF">RirG_057670</name>
</gene>
<dbReference type="SMART" id="SM00472">
    <property type="entry name" value="MIR"/>
    <property type="match status" value="3"/>
</dbReference>
<evidence type="ECO:0000256" key="2">
    <source>
        <dbReference type="ARBA" id="ARBA00022737"/>
    </source>
</evidence>
<dbReference type="OrthoDB" id="2303689at2759"/>
<dbReference type="Gene3D" id="2.80.10.50">
    <property type="match status" value="2"/>
</dbReference>
<dbReference type="InterPro" id="IPR036300">
    <property type="entry name" value="MIR_dom_sf"/>
</dbReference>
<keyword evidence="2" id="KW-0677">Repeat</keyword>
<keyword evidence="5" id="KW-1185">Reference proteome</keyword>
<keyword evidence="1" id="KW-0732">Signal</keyword>
<comment type="caution">
    <text evidence="4">The sequence shown here is derived from an EMBL/GenBank/DDBJ whole genome shotgun (WGS) entry which is preliminary data.</text>
</comment>
<accession>A0A015LM29</accession>
<name>A0A015LM29_RHIIW</name>
<dbReference type="Proteomes" id="UP000022910">
    <property type="component" value="Unassembled WGS sequence"/>
</dbReference>
<dbReference type="SUPFAM" id="SSF82109">
    <property type="entry name" value="MIR domain"/>
    <property type="match status" value="2"/>
</dbReference>
<dbReference type="InterPro" id="IPR016093">
    <property type="entry name" value="MIR_motif"/>
</dbReference>